<dbReference type="Proteomes" id="UP001500037">
    <property type="component" value="Unassembled WGS sequence"/>
</dbReference>
<dbReference type="PANTHER" id="PTHR43133:SF46">
    <property type="entry name" value="RNA POLYMERASE SIGMA-70 FACTOR ECF SUBFAMILY"/>
    <property type="match status" value="1"/>
</dbReference>
<dbReference type="InterPro" id="IPR036388">
    <property type="entry name" value="WH-like_DNA-bd_sf"/>
</dbReference>
<dbReference type="SUPFAM" id="SSF88946">
    <property type="entry name" value="Sigma2 domain of RNA polymerase sigma factors"/>
    <property type="match status" value="1"/>
</dbReference>
<evidence type="ECO:0000313" key="10">
    <source>
        <dbReference type="Proteomes" id="UP001500037"/>
    </source>
</evidence>
<name>A0ABN1WRY0_9ACTN</name>
<organism evidence="9 10">
    <name type="scientific">Kitasatospora nipponensis</name>
    <dbReference type="NCBI Taxonomy" id="258049"/>
    <lineage>
        <taxon>Bacteria</taxon>
        <taxon>Bacillati</taxon>
        <taxon>Actinomycetota</taxon>
        <taxon>Actinomycetes</taxon>
        <taxon>Kitasatosporales</taxon>
        <taxon>Streptomycetaceae</taxon>
        <taxon>Kitasatospora</taxon>
    </lineage>
</organism>
<evidence type="ECO:0000256" key="3">
    <source>
        <dbReference type="ARBA" id="ARBA00023082"/>
    </source>
</evidence>
<dbReference type="InterPro" id="IPR013325">
    <property type="entry name" value="RNA_pol_sigma_r2"/>
</dbReference>
<evidence type="ECO:0000256" key="1">
    <source>
        <dbReference type="ARBA" id="ARBA00010641"/>
    </source>
</evidence>
<keyword evidence="4" id="KW-0804">Transcription</keyword>
<reference evidence="9" key="2">
    <citation type="submission" date="2023-12" db="EMBL/GenBank/DDBJ databases">
        <authorList>
            <person name="Sun Q."/>
            <person name="Inoue M."/>
        </authorList>
    </citation>
    <scope>NUCLEOTIDE SEQUENCE</scope>
    <source>
        <strain evidence="9">JCM 13004</strain>
    </source>
</reference>
<dbReference type="SUPFAM" id="SSF88659">
    <property type="entry name" value="Sigma3 and sigma4 domains of RNA polymerase sigma factors"/>
    <property type="match status" value="1"/>
</dbReference>
<accession>A0ABN1WRY0</accession>
<dbReference type="InterPro" id="IPR014284">
    <property type="entry name" value="RNA_pol_sigma-70_dom"/>
</dbReference>
<keyword evidence="2" id="KW-0805">Transcription regulation</keyword>
<sequence>MSHLGSLEAGADVALRLGPWMGDRSGNWTERFVGEWVLQLAGWTIGIDGDCGSAGLLGQGCTEEGEAPRGGAFHQAPDGTGDRASRGSGSFVRETVMQVTVGAEPVRGICRLAGVRSRGRALDELDEERLVRLVARGDRRAFDELYRRTSPWLAVRLRRRCADEQIVAEVMQETYLAVWRAAGAFAGSAVGGTAVGWLWTIAARRLVDAFRRRAHHAEPPVAVAERAVVPAAEDKALAATVGGEVGDALRRLAPELREVLQAMVLDGLSVRETAVLLRLPEGTVKTRARRARIAMREALA</sequence>
<evidence type="ECO:0000256" key="5">
    <source>
        <dbReference type="SAM" id="MobiDB-lite"/>
    </source>
</evidence>
<dbReference type="InterPro" id="IPR013249">
    <property type="entry name" value="RNA_pol_sigma70_r4_t2"/>
</dbReference>
<dbReference type="InterPro" id="IPR039425">
    <property type="entry name" value="RNA_pol_sigma-70-like"/>
</dbReference>
<feature type="region of interest" description="Disordered" evidence="5">
    <location>
        <begin position="67"/>
        <end position="88"/>
    </location>
</feature>
<comment type="similarity">
    <text evidence="1">Belongs to the sigma-70 factor family. ECF subfamily.</text>
</comment>
<dbReference type="NCBIfam" id="TIGR02937">
    <property type="entry name" value="sigma70-ECF"/>
    <property type="match status" value="1"/>
</dbReference>
<proteinExistence type="inferred from homology"/>
<comment type="caution">
    <text evidence="9">The sequence shown here is derived from an EMBL/GenBank/DDBJ whole genome shotgun (WGS) entry which is preliminary data.</text>
</comment>
<dbReference type="Gene3D" id="1.10.10.10">
    <property type="entry name" value="Winged helix-like DNA-binding domain superfamily/Winged helix DNA-binding domain"/>
    <property type="match status" value="1"/>
</dbReference>
<dbReference type="InterPro" id="IPR007627">
    <property type="entry name" value="RNA_pol_sigma70_r2"/>
</dbReference>
<protein>
    <recommendedName>
        <fullName evidence="11">RNA polymerase sigma factor (Sigma-70 family)</fullName>
    </recommendedName>
</protein>
<dbReference type="EMBL" id="BAAALF010000123">
    <property type="protein sequence ID" value="GAA1257264.1"/>
    <property type="molecule type" value="Genomic_DNA"/>
</dbReference>
<dbReference type="Pfam" id="PF04542">
    <property type="entry name" value="Sigma70_r2"/>
    <property type="match status" value="1"/>
</dbReference>
<evidence type="ECO:0000313" key="8">
    <source>
        <dbReference type="EMBL" id="GAA1257220.1"/>
    </source>
</evidence>
<keyword evidence="10" id="KW-1185">Reference proteome</keyword>
<dbReference type="PANTHER" id="PTHR43133">
    <property type="entry name" value="RNA POLYMERASE ECF-TYPE SIGMA FACTO"/>
    <property type="match status" value="1"/>
</dbReference>
<evidence type="ECO:0000259" key="7">
    <source>
        <dbReference type="Pfam" id="PF08281"/>
    </source>
</evidence>
<reference evidence="9 10" key="1">
    <citation type="journal article" date="2019" name="Int. J. Syst. Evol. Microbiol.">
        <title>The Global Catalogue of Microorganisms (GCM) 10K type strain sequencing project: providing services to taxonomists for standard genome sequencing and annotation.</title>
        <authorList>
            <consortium name="The Broad Institute Genomics Platform"/>
            <consortium name="The Broad Institute Genome Sequencing Center for Infectious Disease"/>
            <person name="Wu L."/>
            <person name="Ma J."/>
        </authorList>
    </citation>
    <scope>NUCLEOTIDE SEQUENCE [LARGE SCALE GENOMIC DNA]</scope>
    <source>
        <strain evidence="9 10">JCM 13004</strain>
    </source>
</reference>
<dbReference type="Pfam" id="PF08281">
    <property type="entry name" value="Sigma70_r4_2"/>
    <property type="match status" value="1"/>
</dbReference>
<evidence type="ECO:0000313" key="9">
    <source>
        <dbReference type="EMBL" id="GAA1257264.1"/>
    </source>
</evidence>
<feature type="domain" description="RNA polymerase sigma factor 70 region 4 type 2" evidence="7">
    <location>
        <begin position="244"/>
        <end position="294"/>
    </location>
</feature>
<dbReference type="InterPro" id="IPR013324">
    <property type="entry name" value="RNA_pol_sigma_r3/r4-like"/>
</dbReference>
<keyword evidence="3" id="KW-0731">Sigma factor</keyword>
<evidence type="ECO:0008006" key="11">
    <source>
        <dbReference type="Google" id="ProtNLM"/>
    </source>
</evidence>
<dbReference type="Gene3D" id="1.10.1740.10">
    <property type="match status" value="1"/>
</dbReference>
<feature type="domain" description="RNA polymerase sigma-70 region 2" evidence="6">
    <location>
        <begin position="145"/>
        <end position="214"/>
    </location>
</feature>
<evidence type="ECO:0000256" key="2">
    <source>
        <dbReference type="ARBA" id="ARBA00023015"/>
    </source>
</evidence>
<evidence type="ECO:0000259" key="6">
    <source>
        <dbReference type="Pfam" id="PF04542"/>
    </source>
</evidence>
<gene>
    <name evidence="8" type="ORF">GCM10009665_54490</name>
    <name evidence="9" type="ORF">GCM10009665_54550</name>
</gene>
<dbReference type="EMBL" id="BAAALF010000123">
    <property type="protein sequence ID" value="GAA1257220.1"/>
    <property type="molecule type" value="Genomic_DNA"/>
</dbReference>
<evidence type="ECO:0000256" key="4">
    <source>
        <dbReference type="ARBA" id="ARBA00023163"/>
    </source>
</evidence>